<dbReference type="EMBL" id="JAQOWY010000954">
    <property type="protein sequence ID" value="KAK1837947.1"/>
    <property type="molecule type" value="Genomic_DNA"/>
</dbReference>
<gene>
    <name evidence="1" type="ORF">CCHR01_19430</name>
</gene>
<sequence>MRRRSQAVKYASPFLLNIVTVACQRDPCREGHFEVYAGILEHWTGLLERQCAPRATGTGAGSSGTAAINVASLANSRTTAKSIRVSHLVSVRVPLFRLTCIKQERVDYSMGLDSPLMCALQLLKIKVCTDIAGTTSKASLAREAAVSYPHFWCLPTLHSYQVFFFFSDP</sequence>
<keyword evidence="2" id="KW-1185">Reference proteome</keyword>
<dbReference type="AlphaFoldDB" id="A0AAD9E7V8"/>
<dbReference type="Proteomes" id="UP001243330">
    <property type="component" value="Unassembled WGS sequence"/>
</dbReference>
<evidence type="ECO:0000313" key="2">
    <source>
        <dbReference type="Proteomes" id="UP001243330"/>
    </source>
</evidence>
<protein>
    <submittedName>
        <fullName evidence="1">Uncharacterized protein</fullName>
    </submittedName>
</protein>
<name>A0AAD9E7V8_9PEZI</name>
<accession>A0AAD9E7V8</accession>
<reference evidence="1" key="1">
    <citation type="submission" date="2023-01" db="EMBL/GenBank/DDBJ databases">
        <title>Colletotrichum chrysophilum M932 genome sequence.</title>
        <authorList>
            <person name="Baroncelli R."/>
        </authorList>
    </citation>
    <scope>NUCLEOTIDE SEQUENCE</scope>
    <source>
        <strain evidence="1">M932</strain>
    </source>
</reference>
<dbReference type="PROSITE" id="PS51257">
    <property type="entry name" value="PROKAR_LIPOPROTEIN"/>
    <property type="match status" value="1"/>
</dbReference>
<proteinExistence type="predicted"/>
<organism evidence="1 2">
    <name type="scientific">Colletotrichum chrysophilum</name>
    <dbReference type="NCBI Taxonomy" id="1836956"/>
    <lineage>
        <taxon>Eukaryota</taxon>
        <taxon>Fungi</taxon>
        <taxon>Dikarya</taxon>
        <taxon>Ascomycota</taxon>
        <taxon>Pezizomycotina</taxon>
        <taxon>Sordariomycetes</taxon>
        <taxon>Hypocreomycetidae</taxon>
        <taxon>Glomerellales</taxon>
        <taxon>Glomerellaceae</taxon>
        <taxon>Colletotrichum</taxon>
        <taxon>Colletotrichum gloeosporioides species complex</taxon>
    </lineage>
</organism>
<evidence type="ECO:0000313" key="1">
    <source>
        <dbReference type="EMBL" id="KAK1837947.1"/>
    </source>
</evidence>
<comment type="caution">
    <text evidence="1">The sequence shown here is derived from an EMBL/GenBank/DDBJ whole genome shotgun (WGS) entry which is preliminary data.</text>
</comment>